<feature type="transmembrane region" description="Helical" evidence="5">
    <location>
        <begin position="135"/>
        <end position="153"/>
    </location>
</feature>
<evidence type="ECO:0000256" key="3">
    <source>
        <dbReference type="ARBA" id="ARBA00022989"/>
    </source>
</evidence>
<feature type="transmembrane region" description="Helical" evidence="5">
    <location>
        <begin position="31"/>
        <end position="53"/>
    </location>
</feature>
<keyword evidence="1 5" id="KW-1003">Cell membrane</keyword>
<organism evidence="6 7">
    <name type="scientific">Umboniibacter marinipuniceus</name>
    <dbReference type="NCBI Taxonomy" id="569599"/>
    <lineage>
        <taxon>Bacteria</taxon>
        <taxon>Pseudomonadati</taxon>
        <taxon>Pseudomonadota</taxon>
        <taxon>Gammaproteobacteria</taxon>
        <taxon>Cellvibrionales</taxon>
        <taxon>Cellvibrionaceae</taxon>
        <taxon>Umboniibacter</taxon>
    </lineage>
</organism>
<dbReference type="Proteomes" id="UP000267187">
    <property type="component" value="Unassembled WGS sequence"/>
</dbReference>
<evidence type="ECO:0000313" key="6">
    <source>
        <dbReference type="EMBL" id="RMA81189.1"/>
    </source>
</evidence>
<dbReference type="PANTHER" id="PTHR36917:SF1">
    <property type="entry name" value="INNER MEMBRANE-SPANNING PROTEIN YCIB"/>
    <property type="match status" value="1"/>
</dbReference>
<sequence>MKQLFEFIPLVLFFLVYQADGQTISLFNVSYTFDGIYSATWALMISSVAFLLVDLLTTRKVDKRTFWTTAAILILGSVTLLLRSAEFIQWKPTLVNWALALGILVPKFMGRRSWLKLAMQTQLSLPNIVWSKLEWTWIIYLGFVGALNLIVAYNFSEATWVSFKFYSSIGFSVVIMAITAAILLPALKEENSKD</sequence>
<dbReference type="Pfam" id="PF04279">
    <property type="entry name" value="IspA"/>
    <property type="match status" value="1"/>
</dbReference>
<evidence type="ECO:0000256" key="4">
    <source>
        <dbReference type="ARBA" id="ARBA00023136"/>
    </source>
</evidence>
<feature type="transmembrane region" description="Helical" evidence="5">
    <location>
        <begin position="94"/>
        <end position="114"/>
    </location>
</feature>
<dbReference type="GO" id="GO:0005886">
    <property type="term" value="C:plasma membrane"/>
    <property type="evidence" value="ECO:0007669"/>
    <property type="project" value="UniProtKB-SubCell"/>
</dbReference>
<evidence type="ECO:0000313" key="7">
    <source>
        <dbReference type="Proteomes" id="UP000267187"/>
    </source>
</evidence>
<feature type="transmembrane region" description="Helical" evidence="5">
    <location>
        <begin position="65"/>
        <end position="82"/>
    </location>
</feature>
<keyword evidence="7" id="KW-1185">Reference proteome</keyword>
<dbReference type="HAMAP" id="MF_00189">
    <property type="entry name" value="YciB"/>
    <property type="match status" value="1"/>
</dbReference>
<keyword evidence="2 5" id="KW-0812">Transmembrane</keyword>
<comment type="subcellular location">
    <subcellularLocation>
        <location evidence="5">Cell inner membrane</location>
        <topology evidence="5">Multi-pass membrane protein</topology>
    </subcellularLocation>
</comment>
<dbReference type="PANTHER" id="PTHR36917">
    <property type="entry name" value="INTRACELLULAR SEPTATION PROTEIN A-RELATED"/>
    <property type="match status" value="1"/>
</dbReference>
<proteinExistence type="inferred from homology"/>
<dbReference type="OrthoDB" id="9788219at2"/>
<protein>
    <recommendedName>
        <fullName evidence="5">Inner membrane-spanning protein YciB</fullName>
    </recommendedName>
</protein>
<comment type="caution">
    <text evidence="6">The sequence shown here is derived from an EMBL/GenBank/DDBJ whole genome shotgun (WGS) entry which is preliminary data.</text>
</comment>
<feature type="transmembrane region" description="Helical" evidence="5">
    <location>
        <begin position="165"/>
        <end position="187"/>
    </location>
</feature>
<dbReference type="InterPro" id="IPR006008">
    <property type="entry name" value="YciB"/>
</dbReference>
<dbReference type="EMBL" id="REFJ01000002">
    <property type="protein sequence ID" value="RMA81189.1"/>
    <property type="molecule type" value="Genomic_DNA"/>
</dbReference>
<comment type="similarity">
    <text evidence="5">Belongs to the YciB family.</text>
</comment>
<comment type="function">
    <text evidence="5">Plays a role in cell envelope biogenesis, maintenance of cell envelope integrity and membrane homeostasis.</text>
</comment>
<dbReference type="RefSeq" id="WP_121876341.1">
    <property type="nucleotide sequence ID" value="NZ_REFJ01000002.1"/>
</dbReference>
<gene>
    <name evidence="5" type="primary">yciB</name>
    <name evidence="6" type="ORF">DFR27_0990</name>
</gene>
<keyword evidence="3 5" id="KW-1133">Transmembrane helix</keyword>
<keyword evidence="5" id="KW-0997">Cell inner membrane</keyword>
<keyword evidence="4 5" id="KW-0472">Membrane</keyword>
<accession>A0A3M0AC61</accession>
<evidence type="ECO:0000256" key="2">
    <source>
        <dbReference type="ARBA" id="ARBA00022692"/>
    </source>
</evidence>
<reference evidence="6 7" key="1">
    <citation type="submission" date="2018-10" db="EMBL/GenBank/DDBJ databases">
        <title>Genomic Encyclopedia of Type Strains, Phase IV (KMG-IV): sequencing the most valuable type-strain genomes for metagenomic binning, comparative biology and taxonomic classification.</title>
        <authorList>
            <person name="Goeker M."/>
        </authorList>
    </citation>
    <scope>NUCLEOTIDE SEQUENCE [LARGE SCALE GENOMIC DNA]</scope>
    <source>
        <strain evidence="6 7">DSM 25080</strain>
    </source>
</reference>
<name>A0A3M0AC61_9GAMM</name>
<dbReference type="AlphaFoldDB" id="A0A3M0AC61"/>
<evidence type="ECO:0000256" key="1">
    <source>
        <dbReference type="ARBA" id="ARBA00022475"/>
    </source>
</evidence>
<evidence type="ECO:0000256" key="5">
    <source>
        <dbReference type="HAMAP-Rule" id="MF_00189"/>
    </source>
</evidence>